<dbReference type="InterPro" id="IPR000086">
    <property type="entry name" value="NUDIX_hydrolase_dom"/>
</dbReference>
<evidence type="ECO:0000256" key="4">
    <source>
        <dbReference type="ARBA" id="ARBA00022801"/>
    </source>
</evidence>
<dbReference type="GeneID" id="20200642"/>
<dbReference type="InterPro" id="IPR051325">
    <property type="entry name" value="Nudix_hydrolase_domain"/>
</dbReference>
<evidence type="ECO:0000256" key="3">
    <source>
        <dbReference type="ARBA" id="ARBA00022741"/>
    </source>
</evidence>
<keyword evidence="9" id="KW-1185">Reference proteome</keyword>
<dbReference type="KEGG" id="hro:HELRODRAFT_164652"/>
<reference evidence="8" key="3">
    <citation type="submission" date="2015-06" db="UniProtKB">
        <authorList>
            <consortium name="EnsemblMetazoa"/>
        </authorList>
    </citation>
    <scope>IDENTIFICATION</scope>
</reference>
<dbReference type="HOGENOM" id="CLU_037162_14_5_1"/>
<name>T1EVP2_HELRO</name>
<comment type="similarity">
    <text evidence="1">Belongs to the Nudix hydrolase family.</text>
</comment>
<dbReference type="CDD" id="cd03428">
    <property type="entry name" value="NUDIX_Ap4A_Nudt2"/>
    <property type="match status" value="1"/>
</dbReference>
<feature type="domain" description="Nudix hydrolase" evidence="6">
    <location>
        <begin position="1"/>
        <end position="137"/>
    </location>
</feature>
<proteinExistence type="inferred from homology"/>
<evidence type="ECO:0000313" key="9">
    <source>
        <dbReference type="Proteomes" id="UP000015101"/>
    </source>
</evidence>
<dbReference type="Proteomes" id="UP000015101">
    <property type="component" value="Unassembled WGS sequence"/>
</dbReference>
<dbReference type="GO" id="GO:0004081">
    <property type="term" value="F:bis(5'-nucleosyl)-tetraphosphatase (asymmetrical) activity"/>
    <property type="evidence" value="ECO:0000318"/>
    <property type="project" value="GO_Central"/>
</dbReference>
<dbReference type="STRING" id="6412.T1EVP2"/>
<dbReference type="CTD" id="20200642"/>
<evidence type="ECO:0000259" key="6">
    <source>
        <dbReference type="PROSITE" id="PS51462"/>
    </source>
</evidence>
<dbReference type="PROSITE" id="PS51462">
    <property type="entry name" value="NUDIX"/>
    <property type="match status" value="1"/>
</dbReference>
<keyword evidence="4" id="KW-0378">Hydrolase</keyword>
<sequence length="144" mass="16509">MLIKAAGLIVYRFSNVSSKKAIEFLLLKASYGNHHWSPPKGIVNDKEDLIETAVRETKEETGLDKQYLKIFYDKLPIISEYKINGKPKTVYYWVAKLLAHKEIILSKEHVKYKWCDCSEAYNLVGHEEMKVALKTASTIISQSS</sequence>
<dbReference type="FunCoup" id="T1EVP2">
    <property type="interactions" value="252"/>
</dbReference>
<dbReference type="AlphaFoldDB" id="T1EVP2"/>
<gene>
    <name evidence="8" type="primary">20200642</name>
    <name evidence="7" type="ORF">HELRODRAFT_164652</name>
</gene>
<evidence type="ECO:0000256" key="2">
    <source>
        <dbReference type="ARBA" id="ARBA00018911"/>
    </source>
</evidence>
<accession>T1EVP2</accession>
<dbReference type="SUPFAM" id="SSF55811">
    <property type="entry name" value="Nudix"/>
    <property type="match status" value="1"/>
</dbReference>
<reference evidence="9" key="1">
    <citation type="submission" date="2012-12" db="EMBL/GenBank/DDBJ databases">
        <authorList>
            <person name="Hellsten U."/>
            <person name="Grimwood J."/>
            <person name="Chapman J.A."/>
            <person name="Shapiro H."/>
            <person name="Aerts A."/>
            <person name="Otillar R.P."/>
            <person name="Terry A.Y."/>
            <person name="Boore J.L."/>
            <person name="Simakov O."/>
            <person name="Marletaz F."/>
            <person name="Cho S.-J."/>
            <person name="Edsinger-Gonzales E."/>
            <person name="Havlak P."/>
            <person name="Kuo D.-H."/>
            <person name="Larsson T."/>
            <person name="Lv J."/>
            <person name="Arendt D."/>
            <person name="Savage R."/>
            <person name="Osoegawa K."/>
            <person name="de Jong P."/>
            <person name="Lindberg D.R."/>
            <person name="Seaver E.C."/>
            <person name="Weisblat D.A."/>
            <person name="Putnam N.H."/>
            <person name="Grigoriev I.V."/>
            <person name="Rokhsar D.S."/>
        </authorList>
    </citation>
    <scope>NUCLEOTIDE SEQUENCE</scope>
</reference>
<dbReference type="Pfam" id="PF00293">
    <property type="entry name" value="NUDIX"/>
    <property type="match status" value="1"/>
</dbReference>
<evidence type="ECO:0000313" key="8">
    <source>
        <dbReference type="EnsemblMetazoa" id="HelroP164652"/>
    </source>
</evidence>
<dbReference type="InterPro" id="IPR015797">
    <property type="entry name" value="NUDIX_hydrolase-like_dom_sf"/>
</dbReference>
<protein>
    <recommendedName>
        <fullName evidence="2">Bis(5'-nucleosyl)-tetraphosphatase [asymmetrical]</fullName>
    </recommendedName>
    <alternativeName>
        <fullName evidence="5">Diadenosine 5',5'''-P1,P4-tetraphosphate asymmetrical hydrolase</fullName>
    </alternativeName>
</protein>
<organism evidence="8 9">
    <name type="scientific">Helobdella robusta</name>
    <name type="common">Californian leech</name>
    <dbReference type="NCBI Taxonomy" id="6412"/>
    <lineage>
        <taxon>Eukaryota</taxon>
        <taxon>Metazoa</taxon>
        <taxon>Spiralia</taxon>
        <taxon>Lophotrochozoa</taxon>
        <taxon>Annelida</taxon>
        <taxon>Clitellata</taxon>
        <taxon>Hirudinea</taxon>
        <taxon>Rhynchobdellida</taxon>
        <taxon>Glossiphoniidae</taxon>
        <taxon>Helobdella</taxon>
    </lineage>
</organism>
<dbReference type="PROSITE" id="PS00893">
    <property type="entry name" value="NUDIX_BOX"/>
    <property type="match status" value="1"/>
</dbReference>
<dbReference type="InterPro" id="IPR020084">
    <property type="entry name" value="NUDIX_hydrolase_CS"/>
</dbReference>
<dbReference type="EnsemblMetazoa" id="HelroT164652">
    <property type="protein sequence ID" value="HelroP164652"/>
    <property type="gene ID" value="HelroG164652"/>
</dbReference>
<dbReference type="InterPro" id="IPR003565">
    <property type="entry name" value="Tetra_PHTase"/>
</dbReference>
<reference evidence="7 9" key="2">
    <citation type="journal article" date="2013" name="Nature">
        <title>Insights into bilaterian evolution from three spiralian genomes.</title>
        <authorList>
            <person name="Simakov O."/>
            <person name="Marletaz F."/>
            <person name="Cho S.J."/>
            <person name="Edsinger-Gonzales E."/>
            <person name="Havlak P."/>
            <person name="Hellsten U."/>
            <person name="Kuo D.H."/>
            <person name="Larsson T."/>
            <person name="Lv J."/>
            <person name="Arendt D."/>
            <person name="Savage R."/>
            <person name="Osoegawa K."/>
            <person name="de Jong P."/>
            <person name="Grimwood J."/>
            <person name="Chapman J.A."/>
            <person name="Shapiro H."/>
            <person name="Aerts A."/>
            <person name="Otillar R.P."/>
            <person name="Terry A.Y."/>
            <person name="Boore J.L."/>
            <person name="Grigoriev I.V."/>
            <person name="Lindberg D.R."/>
            <person name="Seaver E.C."/>
            <person name="Weisblat D.A."/>
            <person name="Putnam N.H."/>
            <person name="Rokhsar D.S."/>
        </authorList>
    </citation>
    <scope>NUCLEOTIDE SEQUENCE</scope>
</reference>
<keyword evidence="3" id="KW-0547">Nucleotide-binding</keyword>
<dbReference type="RefSeq" id="XP_009028911.1">
    <property type="nucleotide sequence ID" value="XM_009030663.1"/>
</dbReference>
<dbReference type="GO" id="GO:0006754">
    <property type="term" value="P:ATP biosynthetic process"/>
    <property type="evidence" value="ECO:0000318"/>
    <property type="project" value="GO_Central"/>
</dbReference>
<dbReference type="PANTHER" id="PTHR21340">
    <property type="entry name" value="DIADENOSINE 5,5-P1,P4-TETRAPHOSPHATE PYROPHOSPHOHYDROLASE MUTT"/>
    <property type="match status" value="1"/>
</dbReference>
<dbReference type="PANTHER" id="PTHR21340:SF0">
    <property type="entry name" value="BIS(5'-NUCLEOSYL)-TETRAPHOSPHATASE [ASYMMETRICAL]"/>
    <property type="match status" value="1"/>
</dbReference>
<dbReference type="InParanoid" id="T1EVP2"/>
<dbReference type="GO" id="GO:0006167">
    <property type="term" value="P:AMP biosynthetic process"/>
    <property type="evidence" value="ECO:0000318"/>
    <property type="project" value="GO_Central"/>
</dbReference>
<dbReference type="EMBL" id="AMQM01001743">
    <property type="status" value="NOT_ANNOTATED_CDS"/>
    <property type="molecule type" value="Genomic_DNA"/>
</dbReference>
<evidence type="ECO:0000256" key="5">
    <source>
        <dbReference type="ARBA" id="ARBA00032644"/>
    </source>
</evidence>
<dbReference type="Gene3D" id="3.90.79.10">
    <property type="entry name" value="Nucleoside Triphosphate Pyrophosphohydrolase"/>
    <property type="match status" value="1"/>
</dbReference>
<dbReference type="EMBL" id="KB097639">
    <property type="protein sequence ID" value="ESN92579.1"/>
    <property type="molecule type" value="Genomic_DNA"/>
</dbReference>
<evidence type="ECO:0000256" key="1">
    <source>
        <dbReference type="ARBA" id="ARBA00005582"/>
    </source>
</evidence>
<evidence type="ECO:0000313" key="7">
    <source>
        <dbReference type="EMBL" id="ESN92579.1"/>
    </source>
</evidence>
<dbReference type="OrthoDB" id="276276at2759"/>
<dbReference type="GO" id="GO:0000166">
    <property type="term" value="F:nucleotide binding"/>
    <property type="evidence" value="ECO:0007669"/>
    <property type="project" value="UniProtKB-KW"/>
</dbReference>
<dbReference type="eggNOG" id="KOG2839">
    <property type="taxonomic scope" value="Eukaryota"/>
</dbReference>
<dbReference type="OMA" id="WRDYEQA"/>